<sequence length="207" mass="23227">MTQPRKIAFDRLADWVEGRLPEEEARVVEEQMRDADEETLAEVEWLRAFARVSEGTVFDSPPPEVREKLERRFEAFAEGRRPNLFRRLVAKLSFEGGVQPAFGVRSAGAQETQGQFTYTTDAADVVLNVLRRPRDGRLDLDGQVFPAGEAEPATFSVQLLSGEREAGITTTDELGEFVFESVVPGEYEILVSGERVEIQIPAVELRL</sequence>
<dbReference type="Proteomes" id="UP000502706">
    <property type="component" value="Chromosome"/>
</dbReference>
<evidence type="ECO:0000259" key="1">
    <source>
        <dbReference type="Pfam" id="PF22904"/>
    </source>
</evidence>
<dbReference type="SUPFAM" id="SSF49478">
    <property type="entry name" value="Cna protein B-type domain"/>
    <property type="match status" value="1"/>
</dbReference>
<dbReference type="EMBL" id="CP045121">
    <property type="protein sequence ID" value="QIN80462.1"/>
    <property type="molecule type" value="Genomic_DNA"/>
</dbReference>
<gene>
    <name evidence="2" type="ORF">GBA65_20260</name>
</gene>
<accession>A0A6G8Q1V8</accession>
<reference evidence="2 3" key="1">
    <citation type="submission" date="2019-10" db="EMBL/GenBank/DDBJ databases">
        <title>Rubrobacter sp nov SCSIO 52915 isolated from a deep-sea sediment in the South China Sea.</title>
        <authorList>
            <person name="Chen R.W."/>
        </authorList>
    </citation>
    <scope>NUCLEOTIDE SEQUENCE [LARGE SCALE GENOMIC DNA]</scope>
    <source>
        <strain evidence="2 3">SCSIO 52915</strain>
    </source>
</reference>
<evidence type="ECO:0000313" key="2">
    <source>
        <dbReference type="EMBL" id="QIN80462.1"/>
    </source>
</evidence>
<dbReference type="InterPro" id="IPR055074">
    <property type="entry name" value="NOMO1-3_2nd"/>
</dbReference>
<evidence type="ECO:0000313" key="3">
    <source>
        <dbReference type="Proteomes" id="UP000502706"/>
    </source>
</evidence>
<proteinExistence type="predicted"/>
<name>A0A6G8Q1V8_9ACTN</name>
<organism evidence="2 3">
    <name type="scientific">Rubrobacter marinus</name>
    <dbReference type="NCBI Taxonomy" id="2653852"/>
    <lineage>
        <taxon>Bacteria</taxon>
        <taxon>Bacillati</taxon>
        <taxon>Actinomycetota</taxon>
        <taxon>Rubrobacteria</taxon>
        <taxon>Rubrobacterales</taxon>
        <taxon>Rubrobacteraceae</taxon>
        <taxon>Rubrobacter</taxon>
    </lineage>
</organism>
<feature type="domain" description="NOMO second beta-sandwich" evidence="1">
    <location>
        <begin position="141"/>
        <end position="201"/>
    </location>
</feature>
<dbReference type="KEGG" id="rmar:GBA65_20260"/>
<dbReference type="Pfam" id="PF22904">
    <property type="entry name" value="NOMO1-like_2nd"/>
    <property type="match status" value="1"/>
</dbReference>
<keyword evidence="3" id="KW-1185">Reference proteome</keyword>
<protein>
    <recommendedName>
        <fullName evidence="1">NOMO second beta-sandwich domain-containing protein</fullName>
    </recommendedName>
</protein>
<dbReference type="RefSeq" id="WP_166398130.1">
    <property type="nucleotide sequence ID" value="NZ_CP045121.1"/>
</dbReference>
<dbReference type="AlphaFoldDB" id="A0A6G8Q1V8"/>